<evidence type="ECO:0000313" key="3">
    <source>
        <dbReference type="EMBL" id="EGS18859.1"/>
    </source>
</evidence>
<feature type="region of interest" description="Disordered" evidence="1">
    <location>
        <begin position="178"/>
        <end position="198"/>
    </location>
</feature>
<organism evidence="4">
    <name type="scientific">Chaetomium thermophilum (strain DSM 1495 / CBS 144.50 / IMI 039719)</name>
    <name type="common">Thermochaetoides thermophila</name>
    <dbReference type="NCBI Taxonomy" id="759272"/>
    <lineage>
        <taxon>Eukaryota</taxon>
        <taxon>Fungi</taxon>
        <taxon>Dikarya</taxon>
        <taxon>Ascomycota</taxon>
        <taxon>Pezizomycotina</taxon>
        <taxon>Sordariomycetes</taxon>
        <taxon>Sordariomycetidae</taxon>
        <taxon>Sordariales</taxon>
        <taxon>Chaetomiaceae</taxon>
        <taxon>Thermochaetoides</taxon>
    </lineage>
</organism>
<dbReference type="EMBL" id="GL988045">
    <property type="protein sequence ID" value="EGS18859.1"/>
    <property type="molecule type" value="Genomic_DNA"/>
</dbReference>
<protein>
    <submittedName>
        <fullName evidence="3">Uncharacterized protein</fullName>
    </submittedName>
</protein>
<keyword evidence="2" id="KW-0812">Transmembrane</keyword>
<gene>
    <name evidence="3" type="ORF">CTHT_0054700</name>
</gene>
<feature type="transmembrane region" description="Helical" evidence="2">
    <location>
        <begin position="103"/>
        <end position="128"/>
    </location>
</feature>
<keyword evidence="2" id="KW-1133">Transmembrane helix</keyword>
<reference evidence="3 4" key="1">
    <citation type="journal article" date="2011" name="Cell">
        <title>Insight into structure and assembly of the nuclear pore complex by utilizing the genome of a eukaryotic thermophile.</title>
        <authorList>
            <person name="Amlacher S."/>
            <person name="Sarges P."/>
            <person name="Flemming D."/>
            <person name="van Noort V."/>
            <person name="Kunze R."/>
            <person name="Devos D.P."/>
            <person name="Arumugam M."/>
            <person name="Bork P."/>
            <person name="Hurt E."/>
        </authorList>
    </citation>
    <scope>NUCLEOTIDE SEQUENCE [LARGE SCALE GENOMIC DNA]</scope>
    <source>
        <strain evidence="4">DSM 1495 / CBS 144.50 / IMI 039719</strain>
    </source>
</reference>
<keyword evidence="4" id="KW-1185">Reference proteome</keyword>
<dbReference type="eggNOG" id="ENOG502TBSS">
    <property type="taxonomic scope" value="Eukaryota"/>
</dbReference>
<name>G0SBT3_CHATD</name>
<keyword evidence="2" id="KW-0472">Membrane</keyword>
<sequence>MLLFETTEGVIEVLWDIALAFFAFRLALIYGGLILASYFLFAYLAYAPSSLLPSLHLPRYLSAIVPAGPGAETSTISPLPLLLLATALAARITIAHYEVPRSLTFRLAVGVLAAVLVLLTEGIGKLVAVEFGQDKPTMTILLSLGLGMGTWERMGAGLVSVAGMPVAEMWIEKWTEGGKRKGKRDMQAGLDNRRQDAL</sequence>
<proteinExistence type="predicted"/>
<dbReference type="Proteomes" id="UP000008066">
    <property type="component" value="Unassembled WGS sequence"/>
</dbReference>
<feature type="transmembrane region" description="Helical" evidence="2">
    <location>
        <begin position="79"/>
        <end position="97"/>
    </location>
</feature>
<evidence type="ECO:0000256" key="2">
    <source>
        <dbReference type="SAM" id="Phobius"/>
    </source>
</evidence>
<dbReference type="KEGG" id="cthr:CTHT_0054700"/>
<feature type="transmembrane region" description="Helical" evidence="2">
    <location>
        <begin position="20"/>
        <end position="46"/>
    </location>
</feature>
<dbReference type="AlphaFoldDB" id="G0SBT3"/>
<dbReference type="HOGENOM" id="CLU_123427_0_0_1"/>
<dbReference type="GeneID" id="18259508"/>
<accession>G0SBT3</accession>
<evidence type="ECO:0000313" key="4">
    <source>
        <dbReference type="Proteomes" id="UP000008066"/>
    </source>
</evidence>
<dbReference type="RefSeq" id="XP_006695804.1">
    <property type="nucleotide sequence ID" value="XM_006695741.1"/>
</dbReference>
<evidence type="ECO:0000256" key="1">
    <source>
        <dbReference type="SAM" id="MobiDB-lite"/>
    </source>
</evidence>